<accession>A0A4R6QPF5</accession>
<dbReference type="SUPFAM" id="SSF101327">
    <property type="entry name" value="YgfB-like"/>
    <property type="match status" value="1"/>
</dbReference>
<dbReference type="PANTHER" id="PTHR33747:SF1">
    <property type="entry name" value="ADENYLATE CYCLASE-ASSOCIATED CAP C-TERMINAL DOMAIN-CONTAINING PROTEIN"/>
    <property type="match status" value="1"/>
</dbReference>
<dbReference type="InterPro" id="IPR011978">
    <property type="entry name" value="YgfB-like"/>
</dbReference>
<dbReference type="AlphaFoldDB" id="A0A4R6QPF5"/>
<proteinExistence type="predicted"/>
<dbReference type="Pfam" id="PF02810">
    <property type="entry name" value="SEC-C"/>
    <property type="match status" value="1"/>
</dbReference>
<name>A0A4R6QPF5_9BURK</name>
<evidence type="ECO:0000313" key="2">
    <source>
        <dbReference type="Proteomes" id="UP000295361"/>
    </source>
</evidence>
<dbReference type="InParanoid" id="A0A4R6QPF5"/>
<evidence type="ECO:0000313" key="1">
    <source>
        <dbReference type="EMBL" id="TDP72382.1"/>
    </source>
</evidence>
<dbReference type="RefSeq" id="WP_133699853.1">
    <property type="nucleotide sequence ID" value="NZ_SNXS01000002.1"/>
</dbReference>
<dbReference type="SUPFAM" id="SSF103642">
    <property type="entry name" value="Sec-C motif"/>
    <property type="match status" value="1"/>
</dbReference>
<protein>
    <recommendedName>
        <fullName evidence="3">YecA family protein</fullName>
    </recommendedName>
</protein>
<dbReference type="InterPro" id="IPR004027">
    <property type="entry name" value="SEC_C_motif"/>
</dbReference>
<organism evidence="1 2">
    <name type="scientific">Roseateles toxinivorans</name>
    <dbReference type="NCBI Taxonomy" id="270368"/>
    <lineage>
        <taxon>Bacteria</taxon>
        <taxon>Pseudomonadati</taxon>
        <taxon>Pseudomonadota</taxon>
        <taxon>Betaproteobacteria</taxon>
        <taxon>Burkholderiales</taxon>
        <taxon>Sphaerotilaceae</taxon>
        <taxon>Roseateles</taxon>
    </lineage>
</organism>
<sequence length="257" mass="28437">MKHAPPDQSRPLTRDLTDSEFAELDELLAQTPAPLQALDPIMLDGYLCGVLVQPRLIPREEWLPPIFDYEGASLPDDIDAAWLERVTALVTRRHTALGRTLAENGWFDPLVMDLEAEEAAGDAPSDEEAAVLAGMNPLSRSLMPWVAGFQHATLSFPDLADLPSEAVMSALARLYRHLPAETDEERELLATLEKEFPLKDIDDAVEDMVATVAELNDLTREQRYKVEAVKREAPKVGRNDPCPCGSGRKFKVCHGAN</sequence>
<comment type="caution">
    <text evidence="1">The sequence shown here is derived from an EMBL/GenBank/DDBJ whole genome shotgun (WGS) entry which is preliminary data.</text>
</comment>
<dbReference type="PANTHER" id="PTHR33747">
    <property type="entry name" value="UPF0225 PROTEIN SCO1677"/>
    <property type="match status" value="1"/>
</dbReference>
<reference evidence="1 2" key="1">
    <citation type="submission" date="2019-03" db="EMBL/GenBank/DDBJ databases">
        <title>Genomic Encyclopedia of Type Strains, Phase IV (KMG-IV): sequencing the most valuable type-strain genomes for metagenomic binning, comparative biology and taxonomic classification.</title>
        <authorList>
            <person name="Goeker M."/>
        </authorList>
    </citation>
    <scope>NUCLEOTIDE SEQUENCE [LARGE SCALE GENOMIC DNA]</scope>
    <source>
        <strain evidence="1 2">DSM 16998</strain>
    </source>
</reference>
<dbReference type="Gene3D" id="3.10.450.50">
    <property type="match status" value="1"/>
</dbReference>
<dbReference type="Proteomes" id="UP000295361">
    <property type="component" value="Unassembled WGS sequence"/>
</dbReference>
<gene>
    <name evidence="1" type="ORF">DES47_102127</name>
</gene>
<evidence type="ECO:0008006" key="3">
    <source>
        <dbReference type="Google" id="ProtNLM"/>
    </source>
</evidence>
<dbReference type="InterPro" id="IPR036255">
    <property type="entry name" value="YgfB-like_sf"/>
</dbReference>
<dbReference type="EMBL" id="SNXS01000002">
    <property type="protein sequence ID" value="TDP72382.1"/>
    <property type="molecule type" value="Genomic_DNA"/>
</dbReference>
<dbReference type="Pfam" id="PF03695">
    <property type="entry name" value="UPF0149"/>
    <property type="match status" value="1"/>
</dbReference>
<keyword evidence="2" id="KW-1185">Reference proteome</keyword>
<dbReference type="OrthoDB" id="570299at2"/>